<feature type="region of interest" description="Disordered" evidence="6">
    <location>
        <begin position="276"/>
        <end position="316"/>
    </location>
</feature>
<dbReference type="Pfam" id="PF20684">
    <property type="entry name" value="Fung_rhodopsin"/>
    <property type="match status" value="1"/>
</dbReference>
<evidence type="ECO:0000313" key="10">
    <source>
        <dbReference type="Proteomes" id="UP001430848"/>
    </source>
</evidence>
<feature type="transmembrane region" description="Helical" evidence="7">
    <location>
        <begin position="41"/>
        <end position="62"/>
    </location>
</feature>
<proteinExistence type="inferred from homology"/>
<dbReference type="PANTHER" id="PTHR33048">
    <property type="entry name" value="PTH11-LIKE INTEGRAL MEMBRANE PROTEIN (AFU_ORTHOLOGUE AFUA_5G11245)"/>
    <property type="match status" value="1"/>
</dbReference>
<dbReference type="PANTHER" id="PTHR33048:SF143">
    <property type="entry name" value="EXTRACELLULAR MEMBRANE PROTEIN CFEM DOMAIN-CONTAINING PROTEIN-RELATED"/>
    <property type="match status" value="1"/>
</dbReference>
<feature type="domain" description="Rhodopsin" evidence="8">
    <location>
        <begin position="162"/>
        <end position="255"/>
    </location>
</feature>
<protein>
    <recommendedName>
        <fullName evidence="8">Rhodopsin domain-containing protein</fullName>
    </recommendedName>
</protein>
<evidence type="ECO:0000256" key="4">
    <source>
        <dbReference type="ARBA" id="ARBA00023136"/>
    </source>
</evidence>
<evidence type="ECO:0000256" key="5">
    <source>
        <dbReference type="ARBA" id="ARBA00038359"/>
    </source>
</evidence>
<keyword evidence="10" id="KW-1185">Reference proteome</keyword>
<evidence type="ECO:0000313" key="9">
    <source>
        <dbReference type="EMBL" id="KAK7730487.1"/>
    </source>
</evidence>
<feature type="transmembrane region" description="Helical" evidence="7">
    <location>
        <begin position="232"/>
        <end position="254"/>
    </location>
</feature>
<feature type="transmembrane region" description="Helical" evidence="7">
    <location>
        <begin position="74"/>
        <end position="95"/>
    </location>
</feature>
<dbReference type="InterPro" id="IPR049326">
    <property type="entry name" value="Rhodopsin_dom_fungi"/>
</dbReference>
<keyword evidence="2 7" id="KW-0812">Transmembrane</keyword>
<feature type="transmembrane region" description="Helical" evidence="7">
    <location>
        <begin position="116"/>
        <end position="139"/>
    </location>
</feature>
<dbReference type="InterPro" id="IPR052337">
    <property type="entry name" value="SAT4-like"/>
</dbReference>
<dbReference type="EMBL" id="JAKNSF020000025">
    <property type="protein sequence ID" value="KAK7730487.1"/>
    <property type="molecule type" value="Genomic_DNA"/>
</dbReference>
<feature type="transmembrane region" description="Helical" evidence="7">
    <location>
        <begin position="192"/>
        <end position="212"/>
    </location>
</feature>
<gene>
    <name evidence="9" type="ORF">SLS63_005732</name>
</gene>
<evidence type="ECO:0000256" key="2">
    <source>
        <dbReference type="ARBA" id="ARBA00022692"/>
    </source>
</evidence>
<comment type="subcellular location">
    <subcellularLocation>
        <location evidence="1">Membrane</location>
        <topology evidence="1">Multi-pass membrane protein</topology>
    </subcellularLocation>
</comment>
<comment type="similarity">
    <text evidence="5">Belongs to the SAT4 family.</text>
</comment>
<comment type="caution">
    <text evidence="9">The sequence shown here is derived from an EMBL/GenBank/DDBJ whole genome shotgun (WGS) entry which is preliminary data.</text>
</comment>
<evidence type="ECO:0000259" key="8">
    <source>
        <dbReference type="Pfam" id="PF20684"/>
    </source>
</evidence>
<dbReference type="Proteomes" id="UP001430848">
    <property type="component" value="Unassembled WGS sequence"/>
</dbReference>
<evidence type="ECO:0000256" key="7">
    <source>
        <dbReference type="SAM" id="Phobius"/>
    </source>
</evidence>
<evidence type="ECO:0000256" key="6">
    <source>
        <dbReference type="SAM" id="MobiDB-lite"/>
    </source>
</evidence>
<name>A0ABR1PA32_DIAER</name>
<organism evidence="9 10">
    <name type="scientific">Diaporthe eres</name>
    <name type="common">Phomopsis oblonga</name>
    <dbReference type="NCBI Taxonomy" id="83184"/>
    <lineage>
        <taxon>Eukaryota</taxon>
        <taxon>Fungi</taxon>
        <taxon>Dikarya</taxon>
        <taxon>Ascomycota</taxon>
        <taxon>Pezizomycotina</taxon>
        <taxon>Sordariomycetes</taxon>
        <taxon>Sordariomycetidae</taxon>
        <taxon>Diaporthales</taxon>
        <taxon>Diaporthaceae</taxon>
        <taxon>Diaporthe</taxon>
        <taxon>Diaporthe eres species complex</taxon>
    </lineage>
</organism>
<keyword evidence="3 7" id="KW-1133">Transmembrane helix</keyword>
<keyword evidence="4 7" id="KW-0472">Membrane</keyword>
<feature type="transmembrane region" description="Helical" evidence="7">
    <location>
        <begin position="151"/>
        <end position="172"/>
    </location>
</feature>
<evidence type="ECO:0000256" key="3">
    <source>
        <dbReference type="ARBA" id="ARBA00022989"/>
    </source>
</evidence>
<reference evidence="9 10" key="1">
    <citation type="submission" date="2024-02" db="EMBL/GenBank/DDBJ databases">
        <title>De novo assembly and annotation of 12 fungi associated with fruit tree decline syndrome in Ontario, Canada.</title>
        <authorList>
            <person name="Sulman M."/>
            <person name="Ellouze W."/>
            <person name="Ilyukhin E."/>
        </authorList>
    </citation>
    <scope>NUCLEOTIDE SEQUENCE [LARGE SCALE GENOMIC DNA]</scope>
    <source>
        <strain evidence="9 10">M169</strain>
    </source>
</reference>
<sequence>MATVTTCVTLNCTIPDALVVKNVSSTACGVPLRDEGTHYNIVSVTLGVISGATIIMRLGFKLFIAKTGLGLDDWFILATILVGVPSSVITSQGLVPNGLGRDIWTLKPQQITNVIHYFYFMAWLYFLQLALLKTSLLFFYLKIFPNKIVRWLLWGTLVFNGISAISIVEDVWMLAIPLSQLHSLQLHWKKKIGVAIMFCTGTFVTVISVVRLQSLITFGDTDNPTWNNLKVSLWSTIEINVGIITCCMPTIRLIMLRAFPRMSSTYRSTQAYYAKNGMSSSRGKRSRNRTNEFSSQEEPGNGKGPQRPNGGGIEYSRGFTVQFHDAEASSQVQLRDLDPKGFAAKTSISECSA</sequence>
<evidence type="ECO:0000256" key="1">
    <source>
        <dbReference type="ARBA" id="ARBA00004141"/>
    </source>
</evidence>
<accession>A0ABR1PA32</accession>